<dbReference type="Proteomes" id="UP000001225">
    <property type="component" value="Chromosome"/>
</dbReference>
<keyword evidence="2" id="KW-1185">Reference proteome</keyword>
<reference evidence="1 2" key="1">
    <citation type="journal article" date="2008" name="BMC Genomics">
        <title>The missing link: Bordetella petrii is endowed with both the metabolic versatility of environmental bacteria and virulence traits of pathogenic Bordetellae.</title>
        <authorList>
            <person name="Gross R."/>
            <person name="Guzman C.A."/>
            <person name="Sebaihia M."/>
            <person name="Martins Dos Santos V.A."/>
            <person name="Pieper D.H."/>
            <person name="Koebnik R."/>
            <person name="Lechner M."/>
            <person name="Bartels D."/>
            <person name="Buhrmester J."/>
            <person name="Choudhuri J.V."/>
            <person name="Ebensen T."/>
            <person name="Gaigalat L."/>
            <person name="Herrmann S."/>
            <person name="Khachane A.N."/>
            <person name="Larisch C."/>
            <person name="Link S."/>
            <person name="Linke B."/>
            <person name="Meyer F."/>
            <person name="Mormann S."/>
            <person name="Nakunst D."/>
            <person name="Rueckert C."/>
            <person name="Schneiker-Bekel S."/>
            <person name="Schulze K."/>
            <person name="Vorhoelter F.J."/>
            <person name="Yevsa T."/>
            <person name="Engle J.T."/>
            <person name="Goldman W.E."/>
            <person name="Puehler A."/>
            <person name="Goebel U.B."/>
            <person name="Goesmann A."/>
            <person name="Bloecker H."/>
            <person name="Kaiser O."/>
            <person name="Martinez-Arias R."/>
        </authorList>
    </citation>
    <scope>NUCLEOTIDE SEQUENCE [LARGE SCALE GENOMIC DNA]</scope>
    <source>
        <strain evidence="2">ATCC BAA-461 / DSM 12804 / CCUG 43448 / CIP 107267 / Se-1111R</strain>
    </source>
</reference>
<dbReference type="STRING" id="94624.Bpet4369"/>
<evidence type="ECO:0000313" key="1">
    <source>
        <dbReference type="EMBL" id="CAP44720.1"/>
    </source>
</evidence>
<dbReference type="EMBL" id="AM902716">
    <property type="protein sequence ID" value="CAP44720.1"/>
    <property type="molecule type" value="Genomic_DNA"/>
</dbReference>
<organism evidence="1 2">
    <name type="scientific">Bordetella petrii (strain ATCC BAA-461 / DSM 12804 / CCUG 43448 / CIP 107267 / Se-1111R)</name>
    <dbReference type="NCBI Taxonomy" id="340100"/>
    <lineage>
        <taxon>Bacteria</taxon>
        <taxon>Pseudomonadati</taxon>
        <taxon>Pseudomonadota</taxon>
        <taxon>Betaproteobacteria</taxon>
        <taxon>Burkholderiales</taxon>
        <taxon>Alcaligenaceae</taxon>
        <taxon>Bordetella</taxon>
    </lineage>
</organism>
<evidence type="ECO:0008006" key="3">
    <source>
        <dbReference type="Google" id="ProtNLM"/>
    </source>
</evidence>
<gene>
    <name evidence="1" type="primary">endI</name>
    <name evidence="1" type="ordered locus">Bpet4369</name>
</gene>
<name>A9ICV8_BORPD</name>
<sequence length="177" mass="18810">MITPSTVQLLKHPGPVSPTRRDVMAGQNQKTYRIVLRGGASLYDSVASAMAAAGVSAAALNIEHAVFSHLRYFLITTSPDIEQVAHYTTPLDLECTAMLVGAGATVGTTDQGKLAIHCHGLVTTDSGELVGGHFLTEHCILAEDGVAYLNTLGHMNLVIGVDPEIRTPVFQPSYREA</sequence>
<dbReference type="AlphaFoldDB" id="A9ICV8"/>
<dbReference type="SUPFAM" id="SSF117856">
    <property type="entry name" value="AF0104/ALDC/Ptd012-like"/>
    <property type="match status" value="1"/>
</dbReference>
<dbReference type="eggNOG" id="COG1661">
    <property type="taxonomic scope" value="Bacteria"/>
</dbReference>
<dbReference type="Gene3D" id="3.30.1330.80">
    <property type="entry name" value="Hypothetical protein, similar to alpha- acetolactate decarboxylase, domain 2"/>
    <property type="match status" value="1"/>
</dbReference>
<proteinExistence type="predicted"/>
<evidence type="ECO:0000313" key="2">
    <source>
        <dbReference type="Proteomes" id="UP000001225"/>
    </source>
</evidence>
<protein>
    <recommendedName>
        <fullName evidence="3">PPC domain-containing protein</fullName>
    </recommendedName>
</protein>
<accession>A9ICV8</accession>
<dbReference type="KEGG" id="bpt:Bpet4369"/>